<protein>
    <recommendedName>
        <fullName evidence="3">Aminoglycoside phosphotransferase domain-containing protein</fullName>
    </recommendedName>
</protein>
<proteinExistence type="predicted"/>
<dbReference type="EMBL" id="JAVREP010000025">
    <property type="protein sequence ID" value="MDT0331580.1"/>
    <property type="molecule type" value="Genomic_DNA"/>
</dbReference>
<dbReference type="RefSeq" id="WP_311514122.1">
    <property type="nucleotide sequence ID" value="NZ_JAVREP010000025.1"/>
</dbReference>
<reference evidence="2" key="1">
    <citation type="submission" date="2023-07" db="EMBL/GenBank/DDBJ databases">
        <title>30 novel species of actinomycetes from the DSMZ collection.</title>
        <authorList>
            <person name="Nouioui I."/>
        </authorList>
    </citation>
    <scope>NUCLEOTIDE SEQUENCE [LARGE SCALE GENOMIC DNA]</scope>
    <source>
        <strain evidence="2">DSM 44743</strain>
    </source>
</reference>
<evidence type="ECO:0000313" key="2">
    <source>
        <dbReference type="Proteomes" id="UP001183390"/>
    </source>
</evidence>
<dbReference type="Proteomes" id="UP001183390">
    <property type="component" value="Unassembled WGS sequence"/>
</dbReference>
<name>A0ABU2MHN8_9ACTN</name>
<comment type="caution">
    <text evidence="1">The sequence shown here is derived from an EMBL/GenBank/DDBJ whole genome shotgun (WGS) entry which is preliminary data.</text>
</comment>
<gene>
    <name evidence="1" type="ORF">RM479_24490</name>
</gene>
<keyword evidence="2" id="KW-1185">Reference proteome</keyword>
<evidence type="ECO:0000313" key="1">
    <source>
        <dbReference type="EMBL" id="MDT0331580.1"/>
    </source>
</evidence>
<sequence length="104" mass="10984">MVTADGALSGIVDRGDASVADPATDFAKLPPAWLPAVLEGYGGEGREARVLRHHFTWALGRLASPDPVPGRRHWTAPPLSRILGLLCFLASGPPEPWPSLAPPS</sequence>
<dbReference type="Gene3D" id="3.90.1200.10">
    <property type="match status" value="1"/>
</dbReference>
<accession>A0ABU2MHN8</accession>
<evidence type="ECO:0008006" key="3">
    <source>
        <dbReference type="Google" id="ProtNLM"/>
    </source>
</evidence>
<organism evidence="1 2">
    <name type="scientific">Nocardiopsis lambiniae</name>
    <dbReference type="NCBI Taxonomy" id="3075539"/>
    <lineage>
        <taxon>Bacteria</taxon>
        <taxon>Bacillati</taxon>
        <taxon>Actinomycetota</taxon>
        <taxon>Actinomycetes</taxon>
        <taxon>Streptosporangiales</taxon>
        <taxon>Nocardiopsidaceae</taxon>
        <taxon>Nocardiopsis</taxon>
    </lineage>
</organism>